<reference evidence="2" key="1">
    <citation type="submission" date="2023-10" db="EMBL/GenBank/DDBJ databases">
        <authorList>
            <person name="Hackl T."/>
        </authorList>
    </citation>
    <scope>NUCLEOTIDE SEQUENCE</scope>
</reference>
<dbReference type="AlphaFoldDB" id="A0AAI8VZ91"/>
<dbReference type="EMBL" id="CAUWAG010000020">
    <property type="protein sequence ID" value="CAJ2513792.1"/>
    <property type="molecule type" value="Genomic_DNA"/>
</dbReference>
<accession>A0AAI8VZ91</accession>
<evidence type="ECO:0000313" key="3">
    <source>
        <dbReference type="Proteomes" id="UP001295740"/>
    </source>
</evidence>
<evidence type="ECO:0000313" key="2">
    <source>
        <dbReference type="EMBL" id="CAJ2513792.1"/>
    </source>
</evidence>
<feature type="compositionally biased region" description="Basic and acidic residues" evidence="1">
    <location>
        <begin position="112"/>
        <end position="124"/>
    </location>
</feature>
<sequence length="182" mass="20079">MASSETSKTAKAMSKLTLDRSTSPKAKPKPTKETQPVADSWEDASSSSSDSEEAEPLSTSTNDKTSTPRQNSGFEAPPPTPSSPSYRNHSGSAPPWQQQQQTTARGSEAADDAPRRPEKTDAVARRMIASALGVKAPRPTEEQRAYDRALREKERKRKEEERAAERRRLVEAEKAKVAIWED</sequence>
<name>A0AAI8VZ91_9PEZI</name>
<evidence type="ECO:0000256" key="1">
    <source>
        <dbReference type="SAM" id="MobiDB-lite"/>
    </source>
</evidence>
<keyword evidence="3" id="KW-1185">Reference proteome</keyword>
<feature type="compositionally biased region" description="Basic and acidic residues" evidence="1">
    <location>
        <begin position="138"/>
        <end position="166"/>
    </location>
</feature>
<gene>
    <name evidence="2" type="ORF">KHLLAP_LOCUS14260</name>
</gene>
<proteinExistence type="predicted"/>
<comment type="caution">
    <text evidence="2">The sequence shown here is derived from an EMBL/GenBank/DDBJ whole genome shotgun (WGS) entry which is preliminary data.</text>
</comment>
<feature type="compositionally biased region" description="Low complexity" evidence="1">
    <location>
        <begin position="33"/>
        <end position="49"/>
    </location>
</feature>
<feature type="region of interest" description="Disordered" evidence="1">
    <location>
        <begin position="1"/>
        <end position="166"/>
    </location>
</feature>
<protein>
    <submittedName>
        <fullName evidence="2">Uu.00g019110.m01.CDS01</fullName>
    </submittedName>
</protein>
<dbReference type="Proteomes" id="UP001295740">
    <property type="component" value="Unassembled WGS sequence"/>
</dbReference>
<organism evidence="2 3">
    <name type="scientific">Anthostomella pinea</name>
    <dbReference type="NCBI Taxonomy" id="933095"/>
    <lineage>
        <taxon>Eukaryota</taxon>
        <taxon>Fungi</taxon>
        <taxon>Dikarya</taxon>
        <taxon>Ascomycota</taxon>
        <taxon>Pezizomycotina</taxon>
        <taxon>Sordariomycetes</taxon>
        <taxon>Xylariomycetidae</taxon>
        <taxon>Xylariales</taxon>
        <taxon>Xylariaceae</taxon>
        <taxon>Anthostomella</taxon>
    </lineage>
</organism>
<feature type="compositionally biased region" description="Polar residues" evidence="1">
    <location>
        <begin position="57"/>
        <end position="73"/>
    </location>
</feature>